<name>A0A3N4IUW0_9PEZI</name>
<dbReference type="STRING" id="1336337.A0A3N4IUW0"/>
<dbReference type="Gene3D" id="2.120.10.80">
    <property type="entry name" value="Kelch-type beta propeller"/>
    <property type="match status" value="1"/>
</dbReference>
<sequence length="571" mass="60396">MFWKTAVLTAAAAGASGVLAQLSVEKYDSNHPRWPYQPGCDYLKLNISARTVLTKDQIYLISDVNRNAVYTNGTVINTAYELLIGEIALATAFSTDDYKVDWHVAPKVKYDFDFFTYSESSKRLIFAGEEREKYGVANTSKTVFSYDPAADTVQAEEWPDKIPEKQLPLTGAAINVPARQVSYYFGPIPATLVKQFDTEIFRYNTSTGIVERFTAPNKLWAAAAYVPMGAEGVMVLLGGTESDGTTRLGFDSVHVYDIKGNTWFSQSTGGTAPPARVGFCTTVVSSQDSTSHQVHVYGGHRAGDTVMKPAIDNHWILTIPGFVWIKAPSLATPRTLANCNLLGKHRMLISAGSLGAGQAGCLPTLEVVDLSTLEVITSMSDDKEYEVPAAVVSVIGGSPTGSATLSTPSAGWAGSLDTVFKQPYIYTSKNSTIPTHPPTPNPGPGTPVGAIAGGVVGGVAAGALLLFGFIFYRRRSRAAAAAAGTSDSPETGVPAGHTGMNTLTPAGYAYVPPTQEDKNGSAPPYQANYGYTDATGNTATGQHGIAEVTHELESPGPAAAELGGGEVPGRK</sequence>
<dbReference type="InterPro" id="IPR011043">
    <property type="entry name" value="Gal_Oxase/kelch_b-propeller"/>
</dbReference>
<keyword evidence="3" id="KW-0732">Signal</keyword>
<protein>
    <recommendedName>
        <fullName evidence="6">Galactose oxidase</fullName>
    </recommendedName>
</protein>
<evidence type="ECO:0000313" key="4">
    <source>
        <dbReference type="EMBL" id="RPA89973.1"/>
    </source>
</evidence>
<organism evidence="4 5">
    <name type="scientific">Choiromyces venosus 120613-1</name>
    <dbReference type="NCBI Taxonomy" id="1336337"/>
    <lineage>
        <taxon>Eukaryota</taxon>
        <taxon>Fungi</taxon>
        <taxon>Dikarya</taxon>
        <taxon>Ascomycota</taxon>
        <taxon>Pezizomycotina</taxon>
        <taxon>Pezizomycetes</taxon>
        <taxon>Pezizales</taxon>
        <taxon>Tuberaceae</taxon>
        <taxon>Choiromyces</taxon>
    </lineage>
</organism>
<accession>A0A3N4IUW0</accession>
<dbReference type="Proteomes" id="UP000276215">
    <property type="component" value="Unassembled WGS sequence"/>
</dbReference>
<keyword evidence="5" id="KW-1185">Reference proteome</keyword>
<feature type="transmembrane region" description="Helical" evidence="2">
    <location>
        <begin position="448"/>
        <end position="472"/>
    </location>
</feature>
<feature type="chain" id="PRO_5018120212" description="Galactose oxidase" evidence="3">
    <location>
        <begin position="21"/>
        <end position="571"/>
    </location>
</feature>
<feature type="compositionally biased region" description="Gly residues" evidence="1">
    <location>
        <begin position="562"/>
        <end position="571"/>
    </location>
</feature>
<evidence type="ECO:0008006" key="6">
    <source>
        <dbReference type="Google" id="ProtNLM"/>
    </source>
</evidence>
<dbReference type="EMBL" id="ML120548">
    <property type="protein sequence ID" value="RPA89973.1"/>
    <property type="molecule type" value="Genomic_DNA"/>
</dbReference>
<evidence type="ECO:0000313" key="5">
    <source>
        <dbReference type="Proteomes" id="UP000276215"/>
    </source>
</evidence>
<evidence type="ECO:0000256" key="2">
    <source>
        <dbReference type="SAM" id="Phobius"/>
    </source>
</evidence>
<dbReference type="InterPro" id="IPR015915">
    <property type="entry name" value="Kelch-typ_b-propeller"/>
</dbReference>
<feature type="signal peptide" evidence="3">
    <location>
        <begin position="1"/>
        <end position="20"/>
    </location>
</feature>
<dbReference type="SUPFAM" id="SSF50965">
    <property type="entry name" value="Galactose oxidase, central domain"/>
    <property type="match status" value="1"/>
</dbReference>
<dbReference type="AlphaFoldDB" id="A0A3N4IUW0"/>
<reference evidence="4 5" key="1">
    <citation type="journal article" date="2018" name="Nat. Ecol. Evol.">
        <title>Pezizomycetes genomes reveal the molecular basis of ectomycorrhizal truffle lifestyle.</title>
        <authorList>
            <person name="Murat C."/>
            <person name="Payen T."/>
            <person name="Noel B."/>
            <person name="Kuo A."/>
            <person name="Morin E."/>
            <person name="Chen J."/>
            <person name="Kohler A."/>
            <person name="Krizsan K."/>
            <person name="Balestrini R."/>
            <person name="Da Silva C."/>
            <person name="Montanini B."/>
            <person name="Hainaut M."/>
            <person name="Levati E."/>
            <person name="Barry K.W."/>
            <person name="Belfiori B."/>
            <person name="Cichocki N."/>
            <person name="Clum A."/>
            <person name="Dockter R.B."/>
            <person name="Fauchery L."/>
            <person name="Guy J."/>
            <person name="Iotti M."/>
            <person name="Le Tacon F."/>
            <person name="Lindquist E.A."/>
            <person name="Lipzen A."/>
            <person name="Malagnac F."/>
            <person name="Mello A."/>
            <person name="Molinier V."/>
            <person name="Miyauchi S."/>
            <person name="Poulain J."/>
            <person name="Riccioni C."/>
            <person name="Rubini A."/>
            <person name="Sitrit Y."/>
            <person name="Splivallo R."/>
            <person name="Traeger S."/>
            <person name="Wang M."/>
            <person name="Zifcakova L."/>
            <person name="Wipf D."/>
            <person name="Zambonelli A."/>
            <person name="Paolocci F."/>
            <person name="Nowrousian M."/>
            <person name="Ottonello S."/>
            <person name="Baldrian P."/>
            <person name="Spatafora J.W."/>
            <person name="Henrissat B."/>
            <person name="Nagy L.G."/>
            <person name="Aury J.M."/>
            <person name="Wincker P."/>
            <person name="Grigoriev I.V."/>
            <person name="Bonfante P."/>
            <person name="Martin F.M."/>
        </authorList>
    </citation>
    <scope>NUCLEOTIDE SEQUENCE [LARGE SCALE GENOMIC DNA]</scope>
    <source>
        <strain evidence="4 5">120613-1</strain>
    </source>
</reference>
<proteinExistence type="predicted"/>
<keyword evidence="2" id="KW-0812">Transmembrane</keyword>
<gene>
    <name evidence="4" type="ORF">L873DRAFT_1849041</name>
</gene>
<feature type="region of interest" description="Disordered" evidence="1">
    <location>
        <begin position="481"/>
        <end position="571"/>
    </location>
</feature>
<keyword evidence="2" id="KW-0472">Membrane</keyword>
<dbReference type="OrthoDB" id="5378809at2759"/>
<evidence type="ECO:0000256" key="3">
    <source>
        <dbReference type="SAM" id="SignalP"/>
    </source>
</evidence>
<evidence type="ECO:0000256" key="1">
    <source>
        <dbReference type="SAM" id="MobiDB-lite"/>
    </source>
</evidence>
<keyword evidence="2" id="KW-1133">Transmembrane helix</keyword>